<accession>A0A6L9L1H5</accession>
<dbReference type="PANTHER" id="PTHR42951">
    <property type="entry name" value="METALLO-BETA-LACTAMASE DOMAIN-CONTAINING"/>
    <property type="match status" value="1"/>
</dbReference>
<sequence length="280" mass="31279">MNPTLTNSATITKVEKGPYVIHSYLSPESAEMVCSQIIETPASLIIVDAQLVKEQAQAVRDYANSLGKPINKVIISHNHPDHWAGLESFADVPVYALQETAYEIQNYGQMMLDSKKPAFGDTVTSTVTVPQALTVEEETLDGLTLVYQKNFGTESTFSLMVELPEINVLIAQDMVYNGVYPYVGDRNYVTNDYSFDSWMQQLEAIKSKGYETIFPGHGQPTDSSVCDTMIETLKFMKSVFETAADGAEFKQRVMEKYPTYKVVDMLDLSAFMLYSQPYGS</sequence>
<dbReference type="GO" id="GO:0017001">
    <property type="term" value="P:antibiotic catabolic process"/>
    <property type="evidence" value="ECO:0007669"/>
    <property type="project" value="UniProtKB-ARBA"/>
</dbReference>
<comment type="caution">
    <text evidence="3">The sequence shown here is derived from an EMBL/GenBank/DDBJ whole genome shotgun (WGS) entry which is preliminary data.</text>
</comment>
<dbReference type="GO" id="GO:0016787">
    <property type="term" value="F:hydrolase activity"/>
    <property type="evidence" value="ECO:0007669"/>
    <property type="project" value="UniProtKB-KW"/>
</dbReference>
<dbReference type="Gene3D" id="3.60.15.10">
    <property type="entry name" value="Ribonuclease Z/Hydroxyacylglutathione hydrolase-like"/>
    <property type="match status" value="1"/>
</dbReference>
<evidence type="ECO:0000259" key="2">
    <source>
        <dbReference type="SMART" id="SM00849"/>
    </source>
</evidence>
<evidence type="ECO:0000256" key="1">
    <source>
        <dbReference type="ARBA" id="ARBA00005250"/>
    </source>
</evidence>
<dbReference type="PANTHER" id="PTHR42951:SF4">
    <property type="entry name" value="ACYL-COENZYME A THIOESTERASE MBLAC2"/>
    <property type="match status" value="1"/>
</dbReference>
<dbReference type="EMBL" id="JAAFZH010000002">
    <property type="protein sequence ID" value="NDU94375.1"/>
    <property type="molecule type" value="Genomic_DNA"/>
</dbReference>
<dbReference type="InterPro" id="IPR001279">
    <property type="entry name" value="Metallo-B-lactamas"/>
</dbReference>
<keyword evidence="4" id="KW-1185">Reference proteome</keyword>
<evidence type="ECO:0000313" key="3">
    <source>
        <dbReference type="EMBL" id="NDU94375.1"/>
    </source>
</evidence>
<evidence type="ECO:0000313" key="4">
    <source>
        <dbReference type="Proteomes" id="UP000474175"/>
    </source>
</evidence>
<dbReference type="InterPro" id="IPR050855">
    <property type="entry name" value="NDM-1-like"/>
</dbReference>
<dbReference type="SMART" id="SM00849">
    <property type="entry name" value="Lactamase_B"/>
    <property type="match status" value="1"/>
</dbReference>
<feature type="domain" description="Metallo-beta-lactamase" evidence="2">
    <location>
        <begin position="32"/>
        <end position="217"/>
    </location>
</feature>
<dbReference type="InterPro" id="IPR036866">
    <property type="entry name" value="RibonucZ/Hydroxyglut_hydro"/>
</dbReference>
<comment type="similarity">
    <text evidence="1">Belongs to the metallo-beta-lactamase superfamily. Class-B beta-lactamase family.</text>
</comment>
<dbReference type="AlphaFoldDB" id="A0A6L9L1H5"/>
<organism evidence="3 4">
    <name type="scientific">Spirosoma terrae</name>
    <dbReference type="NCBI Taxonomy" id="1968276"/>
    <lineage>
        <taxon>Bacteria</taxon>
        <taxon>Pseudomonadati</taxon>
        <taxon>Bacteroidota</taxon>
        <taxon>Cytophagia</taxon>
        <taxon>Cytophagales</taxon>
        <taxon>Cytophagaceae</taxon>
        <taxon>Spirosoma</taxon>
    </lineage>
</organism>
<dbReference type="Pfam" id="PF00753">
    <property type="entry name" value="Lactamase_B"/>
    <property type="match status" value="1"/>
</dbReference>
<dbReference type="RefSeq" id="WP_163944266.1">
    <property type="nucleotide sequence ID" value="NZ_JAAFZH010000002.1"/>
</dbReference>
<reference evidence="3 4" key="1">
    <citation type="submission" date="2020-02" db="EMBL/GenBank/DDBJ databases">
        <title>Draft genome sequence of two Spirosoma agri KCTC 52727 and Spirosoma terrae KCTC 52035.</title>
        <authorList>
            <person name="Rojas J."/>
            <person name="Ambika Manirajan B."/>
            <person name="Suarez C."/>
            <person name="Ratering S."/>
            <person name="Schnell S."/>
        </authorList>
    </citation>
    <scope>NUCLEOTIDE SEQUENCE [LARGE SCALE GENOMIC DNA]</scope>
    <source>
        <strain evidence="3 4">KCTC 52035</strain>
    </source>
</reference>
<protein>
    <submittedName>
        <fullName evidence="3">MBL fold metallo-hydrolase</fullName>
    </submittedName>
</protein>
<dbReference type="SUPFAM" id="SSF56281">
    <property type="entry name" value="Metallo-hydrolase/oxidoreductase"/>
    <property type="match status" value="1"/>
</dbReference>
<gene>
    <name evidence="3" type="ORF">GK108_05775</name>
</gene>
<keyword evidence="3" id="KW-0378">Hydrolase</keyword>
<name>A0A6L9L1H5_9BACT</name>
<proteinExistence type="inferred from homology"/>
<dbReference type="Proteomes" id="UP000474175">
    <property type="component" value="Unassembled WGS sequence"/>
</dbReference>